<dbReference type="EMBL" id="JABCSC020000002">
    <property type="protein sequence ID" value="NSL55564.1"/>
    <property type="molecule type" value="Genomic_DNA"/>
</dbReference>
<feature type="domain" description="Water stress and hypersensitive response" evidence="2">
    <location>
        <begin position="23"/>
        <end position="141"/>
    </location>
</feature>
<dbReference type="SUPFAM" id="SSF117070">
    <property type="entry name" value="LEA14-like"/>
    <property type="match status" value="1"/>
</dbReference>
<feature type="signal peptide" evidence="1">
    <location>
        <begin position="1"/>
        <end position="19"/>
    </location>
</feature>
<name>A0ABX2IFN7_9RHOO</name>
<proteinExistence type="predicted"/>
<accession>A0ABX2IFN7</accession>
<reference evidence="3 4" key="1">
    <citation type="submission" date="2020-06" db="EMBL/GenBank/DDBJ databases">
        <title>Draft genome of Uliginosibacterium sp. IMCC34675.</title>
        <authorList>
            <person name="Song J."/>
        </authorList>
    </citation>
    <scope>NUCLEOTIDE SEQUENCE [LARGE SCALE GENOMIC DNA]</scope>
    <source>
        <strain evidence="3 4">IMCC34675</strain>
    </source>
</reference>
<gene>
    <name evidence="3" type="ORF">HJ583_011050</name>
</gene>
<dbReference type="RefSeq" id="WP_170021940.1">
    <property type="nucleotide sequence ID" value="NZ_JABCSC020000002.1"/>
</dbReference>
<keyword evidence="4" id="KW-1185">Reference proteome</keyword>
<dbReference type="Proteomes" id="UP000778523">
    <property type="component" value="Unassembled WGS sequence"/>
</dbReference>
<dbReference type="Gene3D" id="2.60.40.1820">
    <property type="match status" value="1"/>
</dbReference>
<evidence type="ECO:0000256" key="1">
    <source>
        <dbReference type="SAM" id="SignalP"/>
    </source>
</evidence>
<comment type="caution">
    <text evidence="3">The sequence shown here is derived from an EMBL/GenBank/DDBJ whole genome shotgun (WGS) entry which is preliminary data.</text>
</comment>
<dbReference type="SMART" id="SM00769">
    <property type="entry name" value="WHy"/>
    <property type="match status" value="1"/>
</dbReference>
<evidence type="ECO:0000313" key="4">
    <source>
        <dbReference type="Proteomes" id="UP000778523"/>
    </source>
</evidence>
<dbReference type="InterPro" id="IPR013990">
    <property type="entry name" value="WHy-dom"/>
</dbReference>
<evidence type="ECO:0000313" key="3">
    <source>
        <dbReference type="EMBL" id="NSL55564.1"/>
    </source>
</evidence>
<organism evidence="3 4">
    <name type="scientific">Uliginosibacterium aquaticum</name>
    <dbReference type="NCBI Taxonomy" id="2731212"/>
    <lineage>
        <taxon>Bacteria</taxon>
        <taxon>Pseudomonadati</taxon>
        <taxon>Pseudomonadota</taxon>
        <taxon>Betaproteobacteria</taxon>
        <taxon>Rhodocyclales</taxon>
        <taxon>Zoogloeaceae</taxon>
        <taxon>Uliginosibacterium</taxon>
    </lineage>
</organism>
<dbReference type="Pfam" id="PF03168">
    <property type="entry name" value="LEA_2"/>
    <property type="match status" value="1"/>
</dbReference>
<protein>
    <submittedName>
        <fullName evidence="3">LEA type 2 family protein</fullName>
    </submittedName>
</protein>
<sequence>MRKWLLCLLALAACAPVWQRPQVALMDVRISGGNLFQQKLRLQLRVTNPNALDIGVESLVFEVLVGDSQFASGRSSAPVTIPKRGEGRVDVDADAQVLGLLRRLPELTGGDGKLHYRLKGEAQIKGYGRTPFDQPGELDVSKLLGGAAKPAPAGNGERIGF</sequence>
<evidence type="ECO:0000259" key="2">
    <source>
        <dbReference type="SMART" id="SM00769"/>
    </source>
</evidence>
<keyword evidence="1" id="KW-0732">Signal</keyword>
<feature type="chain" id="PRO_5046207470" evidence="1">
    <location>
        <begin position="20"/>
        <end position="161"/>
    </location>
</feature>
<dbReference type="InterPro" id="IPR004864">
    <property type="entry name" value="LEA_2"/>
</dbReference>